<evidence type="ECO:0000313" key="3">
    <source>
        <dbReference type="Proteomes" id="UP000823619"/>
    </source>
</evidence>
<feature type="transmembrane region" description="Helical" evidence="1">
    <location>
        <begin position="84"/>
        <end position="103"/>
    </location>
</feature>
<keyword evidence="1" id="KW-0812">Transmembrane</keyword>
<keyword evidence="1" id="KW-0472">Membrane</keyword>
<reference evidence="2" key="1">
    <citation type="submission" date="2020-10" db="EMBL/GenBank/DDBJ databases">
        <authorList>
            <person name="Gilroy R."/>
        </authorList>
    </citation>
    <scope>NUCLEOTIDE SEQUENCE</scope>
    <source>
        <strain evidence="2">D5-748</strain>
    </source>
</reference>
<name>A0A9D9EGI7_9BACT</name>
<dbReference type="EMBL" id="JADIMO010000125">
    <property type="protein sequence ID" value="MBO8445955.1"/>
    <property type="molecule type" value="Genomic_DNA"/>
</dbReference>
<dbReference type="AlphaFoldDB" id="A0A9D9EGI7"/>
<organism evidence="2 3">
    <name type="scientific">Candidatus Cryptobacteroides merdavium</name>
    <dbReference type="NCBI Taxonomy" id="2840769"/>
    <lineage>
        <taxon>Bacteria</taxon>
        <taxon>Pseudomonadati</taxon>
        <taxon>Bacteroidota</taxon>
        <taxon>Bacteroidia</taxon>
        <taxon>Bacteroidales</taxon>
        <taxon>Candidatus Cryptobacteroides</taxon>
    </lineage>
</organism>
<accession>A0A9D9EGI7</accession>
<keyword evidence="1" id="KW-1133">Transmembrane helix</keyword>
<evidence type="ECO:0000313" key="2">
    <source>
        <dbReference type="EMBL" id="MBO8445955.1"/>
    </source>
</evidence>
<gene>
    <name evidence="2" type="ORF">IAC23_09760</name>
</gene>
<proteinExistence type="predicted"/>
<reference evidence="2" key="2">
    <citation type="journal article" date="2021" name="PeerJ">
        <title>Extensive microbial diversity within the chicken gut microbiome revealed by metagenomics and culture.</title>
        <authorList>
            <person name="Gilroy R."/>
            <person name="Ravi A."/>
            <person name="Getino M."/>
            <person name="Pursley I."/>
            <person name="Horton D.L."/>
            <person name="Alikhan N.F."/>
            <person name="Baker D."/>
            <person name="Gharbi K."/>
            <person name="Hall N."/>
            <person name="Watson M."/>
            <person name="Adriaenssens E.M."/>
            <person name="Foster-Nyarko E."/>
            <person name="Jarju S."/>
            <person name="Secka A."/>
            <person name="Antonio M."/>
            <person name="Oren A."/>
            <person name="Chaudhuri R.R."/>
            <person name="La Ragione R."/>
            <person name="Hildebrand F."/>
            <person name="Pallen M.J."/>
        </authorList>
    </citation>
    <scope>NUCLEOTIDE SEQUENCE</scope>
    <source>
        <strain evidence="2">D5-748</strain>
    </source>
</reference>
<protein>
    <submittedName>
        <fullName evidence="2">Uncharacterized protein</fullName>
    </submittedName>
</protein>
<comment type="caution">
    <text evidence="2">The sequence shown here is derived from an EMBL/GenBank/DDBJ whole genome shotgun (WGS) entry which is preliminary data.</text>
</comment>
<evidence type="ECO:0000256" key="1">
    <source>
        <dbReference type="SAM" id="Phobius"/>
    </source>
</evidence>
<sequence>MKMLQKNDRLEKLLERYFDGRTDDAEEKELTDYFLQGTVPEVYRRYAPLFLYKSFAAFRHQDMDGHERTRAEKRQGRFKDFSRVLSGSFAAAAAAVAVTVLVFRDAGQFGTGVGNGTAGIQSVDMQSGFTASVEGVEVKDLETALSVAESGLSMLGGIDDCIRHVSENLPVGRP</sequence>
<dbReference type="Proteomes" id="UP000823619">
    <property type="component" value="Unassembled WGS sequence"/>
</dbReference>